<evidence type="ECO:0000313" key="3">
    <source>
        <dbReference type="Proteomes" id="UP000299102"/>
    </source>
</evidence>
<evidence type="ECO:0000256" key="1">
    <source>
        <dbReference type="SAM" id="MobiDB-lite"/>
    </source>
</evidence>
<feature type="region of interest" description="Disordered" evidence="1">
    <location>
        <begin position="1"/>
        <end position="25"/>
    </location>
</feature>
<reference evidence="2 3" key="1">
    <citation type="journal article" date="2019" name="Commun. Biol.">
        <title>The bagworm genome reveals a unique fibroin gene that provides high tensile strength.</title>
        <authorList>
            <person name="Kono N."/>
            <person name="Nakamura H."/>
            <person name="Ohtoshi R."/>
            <person name="Tomita M."/>
            <person name="Numata K."/>
            <person name="Arakawa K."/>
        </authorList>
    </citation>
    <scope>NUCLEOTIDE SEQUENCE [LARGE SCALE GENOMIC DNA]</scope>
</reference>
<comment type="caution">
    <text evidence="2">The sequence shown here is derived from an EMBL/GenBank/DDBJ whole genome shotgun (WGS) entry which is preliminary data.</text>
</comment>
<name>A0A4C1TS37_EUMVA</name>
<accession>A0A4C1TS37</accession>
<protein>
    <submittedName>
        <fullName evidence="2">Uncharacterized protein</fullName>
    </submittedName>
</protein>
<dbReference type="EMBL" id="BGZK01000082">
    <property type="protein sequence ID" value="GBP16822.1"/>
    <property type="molecule type" value="Genomic_DNA"/>
</dbReference>
<dbReference type="AlphaFoldDB" id="A0A4C1TS37"/>
<evidence type="ECO:0000313" key="2">
    <source>
        <dbReference type="EMBL" id="GBP16822.1"/>
    </source>
</evidence>
<dbReference type="Proteomes" id="UP000299102">
    <property type="component" value="Unassembled WGS sequence"/>
</dbReference>
<sequence length="73" mass="7977">MHGTRTHARSVPVTGQGEREQRLASNIPTLQQRKFIHFVTSSVSRGTDALPDVISKRNVTYPKSAASGEEASK</sequence>
<organism evidence="2 3">
    <name type="scientific">Eumeta variegata</name>
    <name type="common">Bagworm moth</name>
    <name type="synonym">Eumeta japonica</name>
    <dbReference type="NCBI Taxonomy" id="151549"/>
    <lineage>
        <taxon>Eukaryota</taxon>
        <taxon>Metazoa</taxon>
        <taxon>Ecdysozoa</taxon>
        <taxon>Arthropoda</taxon>
        <taxon>Hexapoda</taxon>
        <taxon>Insecta</taxon>
        <taxon>Pterygota</taxon>
        <taxon>Neoptera</taxon>
        <taxon>Endopterygota</taxon>
        <taxon>Lepidoptera</taxon>
        <taxon>Glossata</taxon>
        <taxon>Ditrysia</taxon>
        <taxon>Tineoidea</taxon>
        <taxon>Psychidae</taxon>
        <taxon>Oiketicinae</taxon>
        <taxon>Eumeta</taxon>
    </lineage>
</organism>
<gene>
    <name evidence="2" type="ORF">EVAR_13207_1</name>
</gene>
<keyword evidence="3" id="KW-1185">Reference proteome</keyword>
<proteinExistence type="predicted"/>